<dbReference type="FunFam" id="3.30.200.20:FF:000494">
    <property type="entry name" value="serine/threonine-protein kinase WNK2 isoform X2"/>
    <property type="match status" value="1"/>
</dbReference>
<name>A0A9Q0ERE4_9TELE</name>
<gene>
    <name evidence="15" type="ORF">NHX12_021914</name>
</gene>
<evidence type="ECO:0000256" key="6">
    <source>
        <dbReference type="ARBA" id="ARBA00022553"/>
    </source>
</evidence>
<evidence type="ECO:0000256" key="9">
    <source>
        <dbReference type="ARBA" id="ARBA00022777"/>
    </source>
</evidence>
<keyword evidence="8" id="KW-0547">Nucleotide-binding</keyword>
<proteinExistence type="predicted"/>
<evidence type="ECO:0000256" key="4">
    <source>
        <dbReference type="ARBA" id="ARBA00022490"/>
    </source>
</evidence>
<dbReference type="FunFam" id="1.10.510.10:FF:000006">
    <property type="entry name" value="Serine/threonine-protein kinase WNK1 isoform 2"/>
    <property type="match status" value="1"/>
</dbReference>
<dbReference type="SUPFAM" id="SSF56112">
    <property type="entry name" value="Protein kinase-like (PK-like)"/>
    <property type="match status" value="1"/>
</dbReference>
<evidence type="ECO:0000256" key="3">
    <source>
        <dbReference type="ARBA" id="ARBA00012513"/>
    </source>
</evidence>
<dbReference type="InterPro" id="IPR011009">
    <property type="entry name" value="Kinase-like_dom_sf"/>
</dbReference>
<dbReference type="InterPro" id="IPR050588">
    <property type="entry name" value="WNK_Ser-Thr_kinase"/>
</dbReference>
<dbReference type="InterPro" id="IPR024678">
    <property type="entry name" value="Kinase_OSR1/WNK_CCT"/>
</dbReference>
<sequence length="622" mass="70302">MWLWIWSDVKTSPSNGTLECGSILGEVKKKPGSLCDPHFSFFLLHSLPLSCFYSTSKPRSPVPYRAALVMDTRPRGLFHLCWHHDAIAMAAMAPPLNPQDRKLSKSERQRFKEEAGMLKGLQHPNIVRFYDSWEGPSKGKKCIVLVTELMTSGTLKTYLKRFKVMKIKVLRSWCRQILKGLHFLHTRTPPIIHRDLKCDNIFITGPTGSVKIGDLGTPEFMAPEMYEEKYDESVDVYAFGMCMLEMATSEYPYSECQNAAQIYRRVTSGVKPASFDKVAIPEVKEIIEGCIRQNKDERYAIKTLLNHAFFQEETGVRVELAEEDDGEMIAIKLWLRIEDVKKLKGKYKDNEAIEFSFDLIKDVPEDVAQEMVEAGYVAEGDHKTMAKAIKDRVSLIRRKREQRQLVREEQEKRRLELQQQEALKPTQQCEAEESEVDQHQRLLYQQNSLSLISETVVDSGQGSTVFSSESPHPTQLNMSYASPPPPPSTPSNPRPLTPPPPAVPSSSTRATPSLRSKCLPGVMLLTSQVSQTSRTYLQPTALSDDCGNLFYRRSAFFDKWVTHTHALSAAFTPWHAALLMVCFDAQVLAGLPSGPRLWAKRPSAITTNNIARGAAANRYRSD</sequence>
<dbReference type="PROSITE" id="PS50011">
    <property type="entry name" value="PROTEIN_KINASE_DOM"/>
    <property type="match status" value="1"/>
</dbReference>
<evidence type="ECO:0000256" key="10">
    <source>
        <dbReference type="ARBA" id="ARBA00022840"/>
    </source>
</evidence>
<keyword evidence="9" id="KW-0418">Kinase</keyword>
<evidence type="ECO:0000256" key="13">
    <source>
        <dbReference type="SAM" id="MobiDB-lite"/>
    </source>
</evidence>
<keyword evidence="16" id="KW-1185">Reference proteome</keyword>
<comment type="caution">
    <text evidence="15">The sequence shown here is derived from an EMBL/GenBank/DDBJ whole genome shotgun (WGS) entry which is preliminary data.</text>
</comment>
<dbReference type="Pfam" id="PF00069">
    <property type="entry name" value="Pkinase"/>
    <property type="match status" value="1"/>
</dbReference>
<dbReference type="InterPro" id="IPR008271">
    <property type="entry name" value="Ser/Thr_kinase_AS"/>
</dbReference>
<evidence type="ECO:0000256" key="1">
    <source>
        <dbReference type="ARBA" id="ARBA00001946"/>
    </source>
</evidence>
<dbReference type="InterPro" id="IPR000719">
    <property type="entry name" value="Prot_kinase_dom"/>
</dbReference>
<keyword evidence="5" id="KW-0723">Serine/threonine-protein kinase</keyword>
<dbReference type="FunFam" id="3.10.20.90:FF:000007">
    <property type="entry name" value="Serine/threonine-protein kinase WNK1 isoform 1"/>
    <property type="match status" value="1"/>
</dbReference>
<dbReference type="OrthoDB" id="4062651at2759"/>
<feature type="compositionally biased region" description="Polar residues" evidence="13">
    <location>
        <begin position="461"/>
        <end position="480"/>
    </location>
</feature>
<evidence type="ECO:0000259" key="14">
    <source>
        <dbReference type="PROSITE" id="PS50011"/>
    </source>
</evidence>
<keyword evidence="10" id="KW-0067">ATP-binding</keyword>
<dbReference type="AlphaFoldDB" id="A0A9Q0ERE4"/>
<evidence type="ECO:0000313" key="16">
    <source>
        <dbReference type="Proteomes" id="UP001148018"/>
    </source>
</evidence>
<evidence type="ECO:0000256" key="5">
    <source>
        <dbReference type="ARBA" id="ARBA00022527"/>
    </source>
</evidence>
<comment type="cofactor">
    <cofactor evidence="1">
        <name>Mg(2+)</name>
        <dbReference type="ChEBI" id="CHEBI:18420"/>
    </cofactor>
</comment>
<dbReference type="PROSITE" id="PS00108">
    <property type="entry name" value="PROTEIN_KINASE_ST"/>
    <property type="match status" value="1"/>
</dbReference>
<feature type="domain" description="Protein kinase" evidence="14">
    <location>
        <begin position="64"/>
        <end position="310"/>
    </location>
</feature>
<dbReference type="PANTHER" id="PTHR13902">
    <property type="entry name" value="SERINE/THREONINE-PROTEIN KINASE WNK WITH NO LYSINE -RELATED"/>
    <property type="match status" value="1"/>
</dbReference>
<feature type="compositionally biased region" description="Pro residues" evidence="13">
    <location>
        <begin position="482"/>
        <end position="503"/>
    </location>
</feature>
<feature type="region of interest" description="Disordered" evidence="13">
    <location>
        <begin position="461"/>
        <end position="514"/>
    </location>
</feature>
<dbReference type="Gene3D" id="1.10.510.10">
    <property type="entry name" value="Transferase(Phosphotransferase) domain 1"/>
    <property type="match status" value="1"/>
</dbReference>
<reference evidence="15" key="1">
    <citation type="submission" date="2022-07" db="EMBL/GenBank/DDBJ databases">
        <title>Chromosome-level genome of Muraenolepis orangiensis.</title>
        <authorList>
            <person name="Kim J."/>
        </authorList>
    </citation>
    <scope>NUCLEOTIDE SEQUENCE</scope>
    <source>
        <strain evidence="15">KU_S4_2022</strain>
        <tissue evidence="15">Muscle</tissue>
    </source>
</reference>
<dbReference type="Gene3D" id="3.30.200.20">
    <property type="entry name" value="Phosphorylase Kinase, domain 1"/>
    <property type="match status" value="1"/>
</dbReference>
<comment type="catalytic activity">
    <reaction evidence="12">
        <text>L-seryl-[protein] + ATP = O-phospho-L-seryl-[protein] + ADP + H(+)</text>
        <dbReference type="Rhea" id="RHEA:17989"/>
        <dbReference type="Rhea" id="RHEA-COMP:9863"/>
        <dbReference type="Rhea" id="RHEA-COMP:11604"/>
        <dbReference type="ChEBI" id="CHEBI:15378"/>
        <dbReference type="ChEBI" id="CHEBI:29999"/>
        <dbReference type="ChEBI" id="CHEBI:30616"/>
        <dbReference type="ChEBI" id="CHEBI:83421"/>
        <dbReference type="ChEBI" id="CHEBI:456216"/>
        <dbReference type="EC" id="2.7.11.1"/>
    </reaction>
</comment>
<accession>A0A9Q0ERE4</accession>
<dbReference type="Pfam" id="PF12202">
    <property type="entry name" value="OSR1_C"/>
    <property type="match status" value="1"/>
</dbReference>
<comment type="subcellular location">
    <subcellularLocation>
        <location evidence="2">Cytoplasm</location>
    </subcellularLocation>
</comment>
<evidence type="ECO:0000256" key="11">
    <source>
        <dbReference type="ARBA" id="ARBA00047899"/>
    </source>
</evidence>
<feature type="compositionally biased region" description="Low complexity" evidence="13">
    <location>
        <begin position="504"/>
        <end position="513"/>
    </location>
</feature>
<evidence type="ECO:0000256" key="2">
    <source>
        <dbReference type="ARBA" id="ARBA00004496"/>
    </source>
</evidence>
<evidence type="ECO:0000256" key="12">
    <source>
        <dbReference type="ARBA" id="ARBA00048679"/>
    </source>
</evidence>
<dbReference type="GO" id="GO:0005737">
    <property type="term" value="C:cytoplasm"/>
    <property type="evidence" value="ECO:0007669"/>
    <property type="project" value="UniProtKB-SubCell"/>
</dbReference>
<keyword evidence="4" id="KW-0963">Cytoplasm</keyword>
<keyword evidence="7" id="KW-0808">Transferase</keyword>
<dbReference type="EMBL" id="JANIIK010000037">
    <property type="protein sequence ID" value="KAJ3611901.1"/>
    <property type="molecule type" value="Genomic_DNA"/>
</dbReference>
<organism evidence="15 16">
    <name type="scientific">Muraenolepis orangiensis</name>
    <name type="common">Patagonian moray cod</name>
    <dbReference type="NCBI Taxonomy" id="630683"/>
    <lineage>
        <taxon>Eukaryota</taxon>
        <taxon>Metazoa</taxon>
        <taxon>Chordata</taxon>
        <taxon>Craniata</taxon>
        <taxon>Vertebrata</taxon>
        <taxon>Euteleostomi</taxon>
        <taxon>Actinopterygii</taxon>
        <taxon>Neopterygii</taxon>
        <taxon>Teleostei</taxon>
        <taxon>Neoteleostei</taxon>
        <taxon>Acanthomorphata</taxon>
        <taxon>Zeiogadaria</taxon>
        <taxon>Gadariae</taxon>
        <taxon>Gadiformes</taxon>
        <taxon>Muraenolepidoidei</taxon>
        <taxon>Muraenolepididae</taxon>
        <taxon>Muraenolepis</taxon>
    </lineage>
</organism>
<dbReference type="Proteomes" id="UP001148018">
    <property type="component" value="Unassembled WGS sequence"/>
</dbReference>
<protein>
    <recommendedName>
        <fullName evidence="3">non-specific serine/threonine protein kinase</fullName>
        <ecNumber evidence="3">2.7.11.1</ecNumber>
    </recommendedName>
</protein>
<evidence type="ECO:0000256" key="8">
    <source>
        <dbReference type="ARBA" id="ARBA00022741"/>
    </source>
</evidence>
<keyword evidence="6" id="KW-0597">Phosphoprotein</keyword>
<dbReference type="SMART" id="SM00220">
    <property type="entry name" value="S_TKc"/>
    <property type="match status" value="1"/>
</dbReference>
<dbReference type="GO" id="GO:0005524">
    <property type="term" value="F:ATP binding"/>
    <property type="evidence" value="ECO:0007669"/>
    <property type="project" value="UniProtKB-KW"/>
</dbReference>
<dbReference type="EC" id="2.7.11.1" evidence="3"/>
<dbReference type="Gene3D" id="3.10.20.90">
    <property type="entry name" value="Phosphatidylinositol 3-kinase Catalytic Subunit, Chain A, domain 1"/>
    <property type="match status" value="1"/>
</dbReference>
<dbReference type="GO" id="GO:0004674">
    <property type="term" value="F:protein serine/threonine kinase activity"/>
    <property type="evidence" value="ECO:0007669"/>
    <property type="project" value="UniProtKB-KW"/>
</dbReference>
<evidence type="ECO:0000256" key="7">
    <source>
        <dbReference type="ARBA" id="ARBA00022679"/>
    </source>
</evidence>
<evidence type="ECO:0000313" key="15">
    <source>
        <dbReference type="EMBL" id="KAJ3611901.1"/>
    </source>
</evidence>
<comment type="catalytic activity">
    <reaction evidence="11">
        <text>L-threonyl-[protein] + ATP = O-phospho-L-threonyl-[protein] + ADP + H(+)</text>
        <dbReference type="Rhea" id="RHEA:46608"/>
        <dbReference type="Rhea" id="RHEA-COMP:11060"/>
        <dbReference type="Rhea" id="RHEA-COMP:11605"/>
        <dbReference type="ChEBI" id="CHEBI:15378"/>
        <dbReference type="ChEBI" id="CHEBI:30013"/>
        <dbReference type="ChEBI" id="CHEBI:30616"/>
        <dbReference type="ChEBI" id="CHEBI:61977"/>
        <dbReference type="ChEBI" id="CHEBI:456216"/>
        <dbReference type="EC" id="2.7.11.1"/>
    </reaction>
</comment>